<sequence length="556" mass="62701">MLDLKNDKLAEAWLELCEDMAAAIFFNENDEMTVVTRDGAQELLISSPFKGQLDRCLVYLDDAHTRGTDLKLPINSRAAVTLGPKVTKDRLIQGCMRMRKLGFGQSAIFFAPSEIDRAIRNGRPAKNTGAARGAVPYSFPVHTDDILRWSIFETYKDILHHLPHWAEQGWDYQRRRAAWDAFTQETLDAQATTENETISPNIDILNRVWVRDEARSLERMYGVRTSGNIGGADADMRDAIFAIPALRERLQVLGAAKDISDVNVDEEQEREVSHEMEQETEIERPPKVKPAQHSVHPLVKSFVQTGVLPDNGQGPRFREAFMGMFTSLYRSVKKLPLDQSVWSDGLLVTTDFALTISKKDDIERSRAEYLRPVNWLLTSASHPNVIVALSPFEVSNLLPDIRKKKKVVLHSYAPRVTKDMLSLDDMKFYTVPSLPRGWQPPSVDNVSQLNIYAGQLYLGTYDVYLQFCRFLGLYAGKMKPMVTDGEDYPIQTDGFVLPGGHRLSMGLEGCRFNDSPIPFLQELVGLRRKGTGYMPTHIGKVVHGKLLARGDFGITQ</sequence>
<evidence type="ECO:0000256" key="5">
    <source>
        <dbReference type="ARBA" id="ARBA00022801"/>
    </source>
</evidence>
<evidence type="ECO:0000313" key="8">
    <source>
        <dbReference type="EMBL" id="KAL0067193.1"/>
    </source>
</evidence>
<keyword evidence="5" id="KW-0378">Hydrolase</keyword>
<evidence type="ECO:0000256" key="7">
    <source>
        <dbReference type="SAM" id="MobiDB-lite"/>
    </source>
</evidence>
<dbReference type="PANTHER" id="PTHR13367">
    <property type="entry name" value="UBIQUITIN THIOESTERASE"/>
    <property type="match status" value="1"/>
</dbReference>
<feature type="region of interest" description="Disordered" evidence="7">
    <location>
        <begin position="264"/>
        <end position="290"/>
    </location>
</feature>
<dbReference type="EC" id="3.4.19.12" evidence="2"/>
<comment type="catalytic activity">
    <reaction evidence="1">
        <text>Thiol-dependent hydrolysis of ester, thioester, amide, peptide and isopeptide bonds formed by the C-terminal Gly of ubiquitin (a 76-residue protein attached to proteins as an intracellular targeting signal).</text>
        <dbReference type="EC" id="3.4.19.12"/>
    </reaction>
</comment>
<proteinExistence type="predicted"/>
<reference evidence="8 9" key="1">
    <citation type="submission" date="2024-05" db="EMBL/GenBank/DDBJ databases">
        <title>A draft genome resource for the thread blight pathogen Marasmius tenuissimus strain MS-2.</title>
        <authorList>
            <person name="Yulfo-Soto G.E."/>
            <person name="Baruah I.K."/>
            <person name="Amoako-Attah I."/>
            <person name="Bukari Y."/>
            <person name="Meinhardt L.W."/>
            <person name="Bailey B.A."/>
            <person name="Cohen S.P."/>
        </authorList>
    </citation>
    <scope>NUCLEOTIDE SEQUENCE [LARGE SCALE GENOMIC DNA]</scope>
    <source>
        <strain evidence="8 9">MS-2</strain>
    </source>
</reference>
<dbReference type="PANTHER" id="PTHR13367:SF34">
    <property type="match status" value="1"/>
</dbReference>
<keyword evidence="6" id="KW-0788">Thiol protease</keyword>
<organism evidence="8 9">
    <name type="scientific">Marasmius tenuissimus</name>
    <dbReference type="NCBI Taxonomy" id="585030"/>
    <lineage>
        <taxon>Eukaryota</taxon>
        <taxon>Fungi</taxon>
        <taxon>Dikarya</taxon>
        <taxon>Basidiomycota</taxon>
        <taxon>Agaricomycotina</taxon>
        <taxon>Agaricomycetes</taxon>
        <taxon>Agaricomycetidae</taxon>
        <taxon>Agaricales</taxon>
        <taxon>Marasmiineae</taxon>
        <taxon>Marasmiaceae</taxon>
        <taxon>Marasmius</taxon>
    </lineage>
</organism>
<evidence type="ECO:0000256" key="3">
    <source>
        <dbReference type="ARBA" id="ARBA00022670"/>
    </source>
</evidence>
<dbReference type="InterPro" id="IPR051346">
    <property type="entry name" value="OTU_Deubiquitinase"/>
</dbReference>
<evidence type="ECO:0000313" key="9">
    <source>
        <dbReference type="Proteomes" id="UP001437256"/>
    </source>
</evidence>
<feature type="compositionally biased region" description="Basic and acidic residues" evidence="7">
    <location>
        <begin position="270"/>
        <end position="286"/>
    </location>
</feature>
<dbReference type="EMBL" id="JBBXMP010000028">
    <property type="protein sequence ID" value="KAL0067193.1"/>
    <property type="molecule type" value="Genomic_DNA"/>
</dbReference>
<gene>
    <name evidence="8" type="ORF">AAF712_005763</name>
</gene>
<protein>
    <recommendedName>
        <fullName evidence="2">ubiquitinyl hydrolase 1</fullName>
        <ecNumber evidence="2">3.4.19.12</ecNumber>
    </recommendedName>
</protein>
<keyword evidence="9" id="KW-1185">Reference proteome</keyword>
<keyword evidence="3" id="KW-0645">Protease</keyword>
<accession>A0ABR3A0P6</accession>
<comment type="caution">
    <text evidence="8">The sequence shown here is derived from an EMBL/GenBank/DDBJ whole genome shotgun (WGS) entry which is preliminary data.</text>
</comment>
<evidence type="ECO:0000256" key="2">
    <source>
        <dbReference type="ARBA" id="ARBA00012759"/>
    </source>
</evidence>
<evidence type="ECO:0000256" key="1">
    <source>
        <dbReference type="ARBA" id="ARBA00000707"/>
    </source>
</evidence>
<name>A0ABR3A0P6_9AGAR</name>
<evidence type="ECO:0000256" key="6">
    <source>
        <dbReference type="ARBA" id="ARBA00022807"/>
    </source>
</evidence>
<evidence type="ECO:0000256" key="4">
    <source>
        <dbReference type="ARBA" id="ARBA00022786"/>
    </source>
</evidence>
<dbReference type="Proteomes" id="UP001437256">
    <property type="component" value="Unassembled WGS sequence"/>
</dbReference>
<keyword evidence="4" id="KW-0833">Ubl conjugation pathway</keyword>